<gene>
    <name evidence="2" type="ordered locus">Nwat_1920</name>
</gene>
<evidence type="ECO:0000313" key="2">
    <source>
        <dbReference type="EMBL" id="ADJ28764.1"/>
    </source>
</evidence>
<protein>
    <submittedName>
        <fullName evidence="2">Uncharacterized protein</fullName>
    </submittedName>
</protein>
<keyword evidence="3" id="KW-1185">Reference proteome</keyword>
<accession>D8K787</accession>
<reference evidence="2 3" key="1">
    <citation type="submission" date="2010-06" db="EMBL/GenBank/DDBJ databases">
        <title>Complete sequence of chromosome of Nitrosococcus watsoni C-113.</title>
        <authorList>
            <consortium name="US DOE Joint Genome Institute"/>
            <person name="Lucas S."/>
            <person name="Copeland A."/>
            <person name="Lapidus A."/>
            <person name="Cheng J.-F."/>
            <person name="Bruce D."/>
            <person name="Goodwin L."/>
            <person name="Pitluck S."/>
            <person name="Malfatti S.A."/>
            <person name="Chain P.S.G."/>
            <person name="Land M."/>
            <person name="Hauser L."/>
            <person name="Kyrpides N."/>
            <person name="Ivanova N."/>
            <person name="Cambell M.A."/>
            <person name="Heidelberg J.F."/>
            <person name="Klotz M.G."/>
            <person name="Woyke T."/>
        </authorList>
    </citation>
    <scope>NUCLEOTIDE SEQUENCE [LARGE SCALE GENOMIC DNA]</scope>
    <source>
        <strain evidence="2 3">C-113</strain>
    </source>
</reference>
<sequence>MSALILLALDNSRGASNGAGIRHASPNFHRVLLRIVRQSTKHILWAVRENKRNRFGKALSSLVLCTTLAICTRDFRAIRDILVAVTLENSCKFVAHSQSIPRNLPSSLQPPNTVNQPSTKGQGAIATQSLGAKPRRGVAESWSAAFTCYVSDVSIDTRRNS</sequence>
<evidence type="ECO:0000313" key="3">
    <source>
        <dbReference type="Proteomes" id="UP000000393"/>
    </source>
</evidence>
<dbReference type="HOGENOM" id="CLU_1641958_0_0_6"/>
<dbReference type="KEGG" id="nwa:Nwat_1920"/>
<dbReference type="Proteomes" id="UP000000393">
    <property type="component" value="Chromosome"/>
</dbReference>
<proteinExistence type="predicted"/>
<name>D8K787_NITWC</name>
<dbReference type="EMBL" id="CP002086">
    <property type="protein sequence ID" value="ADJ28764.1"/>
    <property type="molecule type" value="Genomic_DNA"/>
</dbReference>
<evidence type="ECO:0000256" key="1">
    <source>
        <dbReference type="SAM" id="MobiDB-lite"/>
    </source>
</evidence>
<feature type="region of interest" description="Disordered" evidence="1">
    <location>
        <begin position="102"/>
        <end position="123"/>
    </location>
</feature>
<dbReference type="AlphaFoldDB" id="D8K787"/>
<organism evidence="2 3">
    <name type="scientific">Nitrosococcus watsoni (strain C-113)</name>
    <dbReference type="NCBI Taxonomy" id="105559"/>
    <lineage>
        <taxon>Bacteria</taxon>
        <taxon>Pseudomonadati</taxon>
        <taxon>Pseudomonadota</taxon>
        <taxon>Gammaproteobacteria</taxon>
        <taxon>Chromatiales</taxon>
        <taxon>Chromatiaceae</taxon>
        <taxon>Nitrosococcus</taxon>
    </lineage>
</organism>